<evidence type="ECO:0000313" key="4">
    <source>
        <dbReference type="EMBL" id="KAK5173310.1"/>
    </source>
</evidence>
<feature type="chain" id="PRO_5043451798" description="ASST-domain-containing protein" evidence="3">
    <location>
        <begin position="22"/>
        <end position="590"/>
    </location>
</feature>
<dbReference type="InterPro" id="IPR053143">
    <property type="entry name" value="Arylsulfate_ST"/>
</dbReference>
<feature type="transmembrane region" description="Helical" evidence="2">
    <location>
        <begin position="540"/>
        <end position="560"/>
    </location>
</feature>
<comment type="caution">
    <text evidence="4">The sequence shown here is derived from an EMBL/GenBank/DDBJ whole genome shotgun (WGS) entry which is preliminary data.</text>
</comment>
<proteinExistence type="predicted"/>
<dbReference type="GeneID" id="89923338"/>
<evidence type="ECO:0008006" key="6">
    <source>
        <dbReference type="Google" id="ProtNLM"/>
    </source>
</evidence>
<evidence type="ECO:0000313" key="5">
    <source>
        <dbReference type="Proteomes" id="UP001337655"/>
    </source>
</evidence>
<keyword evidence="5" id="KW-1185">Reference proteome</keyword>
<name>A0AAV9PKT7_9PEZI</name>
<dbReference type="PANTHER" id="PTHR35340">
    <property type="entry name" value="PQQ ENZYME REPEAT PROTEIN-RELATED"/>
    <property type="match status" value="1"/>
</dbReference>
<evidence type="ECO:0000256" key="1">
    <source>
        <dbReference type="SAM" id="MobiDB-lite"/>
    </source>
</evidence>
<dbReference type="EMBL" id="JAVRRT010000003">
    <property type="protein sequence ID" value="KAK5173310.1"/>
    <property type="molecule type" value="Genomic_DNA"/>
</dbReference>
<dbReference type="AlphaFoldDB" id="A0AAV9PKT7"/>
<gene>
    <name evidence="4" type="ORF">LTR77_001991</name>
</gene>
<sequence>MRYTCSVAFLLSYLTCMIVAAEKTPKYEYHGMRKFLTRPDIEVPTWKVSVYDEAKVAPGHWFVAPYEVNGNKKPGGSWIGPHIFDSTGELVWSGSHMFKRINVMDFGVMDVGGEDLLSLSYAVEGRGYILDKQYKVKQTVVEGMTGKTYNMHDFHTVENGSHFLYLQRNITHASAQLAKQDLGYDGECSVTFPGFEERDVKTGEVLFKWDATGKIPLSDSTLTHGPVENRCTGGAWDYLHSNAIDKLPDGHYLLSTRHSDTIYKISADDGSILWRLHGLGGDRSDFAMGDLKFSRQHDVRFREHNVTHLIISFLDNATGADPQPATHEWSRGLLIAVSERDMTAAVIASYDHPQHGKSYRRGSYQPLPNGNVFMGWSEQALHSEHTPDGKIVMEAVLTEHKLGTYRSFKFPFTADPQYPPDIYANASTFASITQTSVYASWNGATEVASWRLSKTDKKGEKSLPLTIMPRSGFETLITYDGYAKYVVVEALDINGRSLHTSDVAKTVASKNLDPDAVAEEQQWLHPESSSASAGSSLRGFGVFTGGLFCGVALLWGALFWKRRRERRRPRYERVAGEEEDETKMDELSHR</sequence>
<reference evidence="4 5" key="1">
    <citation type="submission" date="2023-08" db="EMBL/GenBank/DDBJ databases">
        <title>Black Yeasts Isolated from many extreme environments.</title>
        <authorList>
            <person name="Coleine C."/>
            <person name="Stajich J.E."/>
            <person name="Selbmann L."/>
        </authorList>
    </citation>
    <scope>NUCLEOTIDE SEQUENCE [LARGE SCALE GENOMIC DNA]</scope>
    <source>
        <strain evidence="4 5">CCFEE 5935</strain>
    </source>
</reference>
<dbReference type="SUPFAM" id="SSF50998">
    <property type="entry name" value="Quinoprotein alcohol dehydrogenase-like"/>
    <property type="match status" value="1"/>
</dbReference>
<feature type="region of interest" description="Disordered" evidence="1">
    <location>
        <begin position="570"/>
        <end position="590"/>
    </location>
</feature>
<dbReference type="RefSeq" id="XP_064662005.1">
    <property type="nucleotide sequence ID" value="XM_064799250.1"/>
</dbReference>
<accession>A0AAV9PKT7</accession>
<keyword evidence="2" id="KW-0812">Transmembrane</keyword>
<dbReference type="InterPro" id="IPR039535">
    <property type="entry name" value="ASST-like"/>
</dbReference>
<protein>
    <recommendedName>
        <fullName evidence="6">ASST-domain-containing protein</fullName>
    </recommendedName>
</protein>
<dbReference type="PANTHER" id="PTHR35340:SF8">
    <property type="entry name" value="ASST-DOMAIN-CONTAINING PROTEIN"/>
    <property type="match status" value="1"/>
</dbReference>
<keyword evidence="3" id="KW-0732">Signal</keyword>
<dbReference type="InterPro" id="IPR011047">
    <property type="entry name" value="Quinoprotein_ADH-like_sf"/>
</dbReference>
<evidence type="ECO:0000256" key="3">
    <source>
        <dbReference type="SAM" id="SignalP"/>
    </source>
</evidence>
<organism evidence="4 5">
    <name type="scientific">Saxophila tyrrhenica</name>
    <dbReference type="NCBI Taxonomy" id="1690608"/>
    <lineage>
        <taxon>Eukaryota</taxon>
        <taxon>Fungi</taxon>
        <taxon>Dikarya</taxon>
        <taxon>Ascomycota</taxon>
        <taxon>Pezizomycotina</taxon>
        <taxon>Dothideomycetes</taxon>
        <taxon>Dothideomycetidae</taxon>
        <taxon>Mycosphaerellales</taxon>
        <taxon>Extremaceae</taxon>
        <taxon>Saxophila</taxon>
    </lineage>
</organism>
<evidence type="ECO:0000256" key="2">
    <source>
        <dbReference type="SAM" id="Phobius"/>
    </source>
</evidence>
<keyword evidence="2" id="KW-0472">Membrane</keyword>
<dbReference type="Proteomes" id="UP001337655">
    <property type="component" value="Unassembled WGS sequence"/>
</dbReference>
<feature type="signal peptide" evidence="3">
    <location>
        <begin position="1"/>
        <end position="21"/>
    </location>
</feature>
<keyword evidence="2" id="KW-1133">Transmembrane helix</keyword>
<dbReference type="Pfam" id="PF14269">
    <property type="entry name" value="Arylsulfotran_2"/>
    <property type="match status" value="1"/>
</dbReference>